<dbReference type="GO" id="GO:0006777">
    <property type="term" value="P:Mo-molybdopterin cofactor biosynthetic process"/>
    <property type="evidence" value="ECO:0007669"/>
    <property type="project" value="InterPro"/>
</dbReference>
<dbReference type="Pfam" id="PF02597">
    <property type="entry name" value="ThiS"/>
    <property type="match status" value="1"/>
</dbReference>
<dbReference type="InterPro" id="IPR003749">
    <property type="entry name" value="ThiS/MoaD-like"/>
</dbReference>
<name>A0A2G6E9Q2_9BACT</name>
<evidence type="ECO:0000256" key="1">
    <source>
        <dbReference type="ARBA" id="ARBA00022741"/>
    </source>
</evidence>
<dbReference type="PANTHER" id="PTHR33359">
    <property type="entry name" value="MOLYBDOPTERIN SYNTHASE SULFUR CARRIER SUBUNIT"/>
    <property type="match status" value="1"/>
</dbReference>
<dbReference type="InterPro" id="IPR044672">
    <property type="entry name" value="MOCS2A"/>
</dbReference>
<evidence type="ECO:0000256" key="3">
    <source>
        <dbReference type="ARBA" id="ARBA00024247"/>
    </source>
</evidence>
<dbReference type="CDD" id="cd00754">
    <property type="entry name" value="Ubl_MoaD"/>
    <property type="match status" value="1"/>
</dbReference>
<dbReference type="GO" id="GO:0000166">
    <property type="term" value="F:nucleotide binding"/>
    <property type="evidence" value="ECO:0007669"/>
    <property type="project" value="UniProtKB-KW"/>
</dbReference>
<comment type="similarity">
    <text evidence="2">Belongs to the MoaD family.</text>
</comment>
<protein>
    <recommendedName>
        <fullName evidence="3">Molybdopterin synthase sulfur carrier subunit</fullName>
    </recommendedName>
</protein>
<comment type="caution">
    <text evidence="4">The sequence shown here is derived from an EMBL/GenBank/DDBJ whole genome shotgun (WGS) entry which is preliminary data.</text>
</comment>
<keyword evidence="1" id="KW-0547">Nucleotide-binding</keyword>
<dbReference type="InterPro" id="IPR012675">
    <property type="entry name" value="Beta-grasp_dom_sf"/>
</dbReference>
<dbReference type="NCBIfam" id="TIGR01687">
    <property type="entry name" value="moaD_arch"/>
    <property type="match status" value="1"/>
</dbReference>
<dbReference type="AlphaFoldDB" id="A0A2G6E9Q2"/>
<organism evidence="4 5">
    <name type="scientific">candidate division KSB3 bacterium</name>
    <dbReference type="NCBI Taxonomy" id="2044937"/>
    <lineage>
        <taxon>Bacteria</taxon>
        <taxon>candidate division KSB3</taxon>
    </lineage>
</organism>
<sequence>MRTVRPCEAGCGLKSMMTITVKFFASFQEILGTNSVLLSPEEDIACVADLIEYLEQQYPVFEGRLEKRSLVAVNEQYSQRHRHLSDGDVIAFFPPVSGG</sequence>
<dbReference type="Proteomes" id="UP000229740">
    <property type="component" value="Unassembled WGS sequence"/>
</dbReference>
<reference evidence="4 5" key="1">
    <citation type="submission" date="2017-10" db="EMBL/GenBank/DDBJ databases">
        <title>Novel microbial diversity and functional potential in the marine mammal oral microbiome.</title>
        <authorList>
            <person name="Dudek N.K."/>
            <person name="Sun C.L."/>
            <person name="Burstein D."/>
            <person name="Kantor R.S."/>
            <person name="Aliaga Goltsman D.S."/>
            <person name="Bik E.M."/>
            <person name="Thomas B.C."/>
            <person name="Banfield J.F."/>
            <person name="Relman D.A."/>
        </authorList>
    </citation>
    <scope>NUCLEOTIDE SEQUENCE [LARGE SCALE GENOMIC DNA]</scope>
    <source>
        <strain evidence="4">DOLZORAL124_49_17</strain>
    </source>
</reference>
<dbReference type="InterPro" id="IPR016155">
    <property type="entry name" value="Mopterin_synth/thiamin_S_b"/>
</dbReference>
<evidence type="ECO:0000256" key="2">
    <source>
        <dbReference type="ARBA" id="ARBA00024200"/>
    </source>
</evidence>
<dbReference type="UniPathway" id="UPA00344"/>
<gene>
    <name evidence="4" type="primary">moaD</name>
    <name evidence="4" type="ORF">CSB45_02000</name>
</gene>
<proteinExistence type="inferred from homology"/>
<dbReference type="GO" id="GO:1990133">
    <property type="term" value="C:molybdopterin adenylyltransferase complex"/>
    <property type="evidence" value="ECO:0007669"/>
    <property type="project" value="TreeGrafter"/>
</dbReference>
<dbReference type="SUPFAM" id="SSF54285">
    <property type="entry name" value="MoaD/ThiS"/>
    <property type="match status" value="1"/>
</dbReference>
<dbReference type="PANTHER" id="PTHR33359:SF1">
    <property type="entry name" value="MOLYBDOPTERIN SYNTHASE SULFUR CARRIER SUBUNIT"/>
    <property type="match status" value="1"/>
</dbReference>
<dbReference type="NCBIfam" id="TIGR01682">
    <property type="entry name" value="moaD"/>
    <property type="match status" value="1"/>
</dbReference>
<dbReference type="EMBL" id="PDPS01000021">
    <property type="protein sequence ID" value="PID58795.1"/>
    <property type="molecule type" value="Genomic_DNA"/>
</dbReference>
<dbReference type="Gene3D" id="3.10.20.30">
    <property type="match status" value="1"/>
</dbReference>
<evidence type="ECO:0000313" key="5">
    <source>
        <dbReference type="Proteomes" id="UP000229740"/>
    </source>
</evidence>
<accession>A0A2G6E9Q2</accession>
<dbReference type="InterPro" id="IPR010038">
    <property type="entry name" value="MoaD_arc-typ"/>
</dbReference>
<evidence type="ECO:0000313" key="4">
    <source>
        <dbReference type="EMBL" id="PID58795.1"/>
    </source>
</evidence>